<dbReference type="GO" id="GO:0046872">
    <property type="term" value="F:metal ion binding"/>
    <property type="evidence" value="ECO:0007669"/>
    <property type="project" value="UniProtKB-KW"/>
</dbReference>
<dbReference type="EMBL" id="JBBNAG010000005">
    <property type="protein sequence ID" value="KAK9131645.1"/>
    <property type="molecule type" value="Genomic_DNA"/>
</dbReference>
<keyword evidence="6" id="KW-0255">Endonuclease</keyword>
<comment type="caution">
    <text evidence="10">The sequence shown here is derived from an EMBL/GenBank/DDBJ whole genome shotgun (WGS) entry which is preliminary data.</text>
</comment>
<keyword evidence="4" id="KW-0540">Nuclease</keyword>
<dbReference type="GO" id="GO:0003676">
    <property type="term" value="F:nucleic acid binding"/>
    <property type="evidence" value="ECO:0007669"/>
    <property type="project" value="InterPro"/>
</dbReference>
<dbReference type="InterPro" id="IPR003154">
    <property type="entry name" value="S1/P1nuclease"/>
</dbReference>
<gene>
    <name evidence="10" type="ORF">Scep_011173</name>
</gene>
<proteinExistence type="inferred from homology"/>
<name>A0AAP0JDN6_9MAGN</name>
<sequence>MEQRGSQMTCRIAQDDWSSNISSWRNCEGNHKLYASESIELACKYAYPNATAGSTLNGTLYKSKT</sequence>
<reference evidence="10 11" key="1">
    <citation type="submission" date="2024-01" db="EMBL/GenBank/DDBJ databases">
        <title>Genome assemblies of Stephania.</title>
        <authorList>
            <person name="Yang L."/>
        </authorList>
    </citation>
    <scope>NUCLEOTIDE SEQUENCE [LARGE SCALE GENOMIC DNA]</scope>
    <source>
        <strain evidence="10">JXDWG</strain>
        <tissue evidence="10">Leaf</tissue>
    </source>
</reference>
<dbReference type="EC" id="3.1.30.1" evidence="3"/>
<comment type="similarity">
    <text evidence="2">Belongs to the nuclease type I family.</text>
</comment>
<comment type="catalytic activity">
    <reaction evidence="1">
        <text>Endonucleolytic cleavage to 5'-phosphomononucleotide and 5'-phosphooligonucleotide end-products.</text>
        <dbReference type="EC" id="3.1.30.1"/>
    </reaction>
</comment>
<dbReference type="GO" id="GO:0006308">
    <property type="term" value="P:DNA catabolic process"/>
    <property type="evidence" value="ECO:0007669"/>
    <property type="project" value="InterPro"/>
</dbReference>
<keyword evidence="7" id="KW-0378">Hydrolase</keyword>
<dbReference type="PANTHER" id="PTHR33146:SF26">
    <property type="entry name" value="ENDONUCLEASE 4"/>
    <property type="match status" value="1"/>
</dbReference>
<evidence type="ECO:0000256" key="6">
    <source>
        <dbReference type="ARBA" id="ARBA00022759"/>
    </source>
</evidence>
<evidence type="ECO:0000313" key="10">
    <source>
        <dbReference type="EMBL" id="KAK9131645.1"/>
    </source>
</evidence>
<dbReference type="PANTHER" id="PTHR33146">
    <property type="entry name" value="ENDONUCLEASE 4"/>
    <property type="match status" value="1"/>
</dbReference>
<dbReference type="GO" id="GO:0000014">
    <property type="term" value="F:single-stranded DNA endodeoxyribonuclease activity"/>
    <property type="evidence" value="ECO:0007669"/>
    <property type="project" value="UniProtKB-ARBA"/>
</dbReference>
<keyword evidence="11" id="KW-1185">Reference proteome</keyword>
<dbReference type="InterPro" id="IPR008947">
    <property type="entry name" value="PLipase_C/P1_nuclease_dom_sf"/>
</dbReference>
<dbReference type="AlphaFoldDB" id="A0AAP0JDN6"/>
<dbReference type="Gene3D" id="1.10.575.10">
    <property type="entry name" value="P1 Nuclease"/>
    <property type="match status" value="1"/>
</dbReference>
<protein>
    <recommendedName>
        <fullName evidence="3">Aspergillus nuclease S1</fullName>
        <ecNumber evidence="3">3.1.30.1</ecNumber>
    </recommendedName>
</protein>
<dbReference type="Proteomes" id="UP001419268">
    <property type="component" value="Unassembled WGS sequence"/>
</dbReference>
<dbReference type="GO" id="GO:0004521">
    <property type="term" value="F:RNA endonuclease activity"/>
    <property type="evidence" value="ECO:0007669"/>
    <property type="project" value="UniProtKB-ARBA"/>
</dbReference>
<organism evidence="10 11">
    <name type="scientific">Stephania cephalantha</name>
    <dbReference type="NCBI Taxonomy" id="152367"/>
    <lineage>
        <taxon>Eukaryota</taxon>
        <taxon>Viridiplantae</taxon>
        <taxon>Streptophyta</taxon>
        <taxon>Embryophyta</taxon>
        <taxon>Tracheophyta</taxon>
        <taxon>Spermatophyta</taxon>
        <taxon>Magnoliopsida</taxon>
        <taxon>Ranunculales</taxon>
        <taxon>Menispermaceae</taxon>
        <taxon>Menispermoideae</taxon>
        <taxon>Cissampelideae</taxon>
        <taxon>Stephania</taxon>
    </lineage>
</organism>
<accession>A0AAP0JDN6</accession>
<evidence type="ECO:0000256" key="2">
    <source>
        <dbReference type="ARBA" id="ARBA00009547"/>
    </source>
</evidence>
<evidence type="ECO:0000256" key="4">
    <source>
        <dbReference type="ARBA" id="ARBA00022722"/>
    </source>
</evidence>
<dbReference type="SUPFAM" id="SSF48537">
    <property type="entry name" value="Phospholipase C/P1 nuclease"/>
    <property type="match status" value="1"/>
</dbReference>
<evidence type="ECO:0000256" key="9">
    <source>
        <dbReference type="ARBA" id="ARBA00023180"/>
    </source>
</evidence>
<evidence type="ECO:0000313" key="11">
    <source>
        <dbReference type="Proteomes" id="UP001419268"/>
    </source>
</evidence>
<evidence type="ECO:0000256" key="8">
    <source>
        <dbReference type="ARBA" id="ARBA00023157"/>
    </source>
</evidence>
<evidence type="ECO:0000256" key="3">
    <source>
        <dbReference type="ARBA" id="ARBA00012562"/>
    </source>
</evidence>
<keyword evidence="5" id="KW-0479">Metal-binding</keyword>
<keyword evidence="9" id="KW-0325">Glycoprotein</keyword>
<evidence type="ECO:0000256" key="5">
    <source>
        <dbReference type="ARBA" id="ARBA00022723"/>
    </source>
</evidence>
<keyword evidence="8" id="KW-1015">Disulfide bond</keyword>
<evidence type="ECO:0000256" key="7">
    <source>
        <dbReference type="ARBA" id="ARBA00022801"/>
    </source>
</evidence>
<evidence type="ECO:0000256" key="1">
    <source>
        <dbReference type="ARBA" id="ARBA00000245"/>
    </source>
</evidence>